<gene>
    <name evidence="2" type="ORF">TS85_15410</name>
</gene>
<protein>
    <submittedName>
        <fullName evidence="2">Uncharacterized protein</fullName>
    </submittedName>
</protein>
<accession>A0A7U4LFW5</accession>
<proteinExistence type="predicted"/>
<name>A0A7U4LFW5_9SPHN</name>
<dbReference type="RefSeq" id="WP_044333403.1">
    <property type="nucleotide sequence ID" value="NZ_CP010836.1"/>
</dbReference>
<sequence length="71" mass="7786">MATQMDRNELDLQEQLARIRQMGVNTDKAIAEMQKTRIDTKIVSFATVFQGFIAVAALLGAGAAIAKLFFP</sequence>
<keyword evidence="3" id="KW-1185">Reference proteome</keyword>
<reference evidence="2 3" key="2">
    <citation type="submission" date="2015-02" db="EMBL/GenBank/DDBJ databases">
        <title>The complete genome of Sphingomonas hengshuiensis sp. WHSC-8 isolated from soil of Hengshui Lake.</title>
        <authorList>
            <person name="Wei S."/>
            <person name="Guo J."/>
            <person name="Su C."/>
            <person name="Wu R."/>
            <person name="Zhang Z."/>
            <person name="Liang K."/>
            <person name="Li H."/>
            <person name="Wang T."/>
            <person name="Liu H."/>
            <person name="Zhang C."/>
            <person name="Li Z."/>
            <person name="Wang Q."/>
            <person name="Meng J."/>
        </authorList>
    </citation>
    <scope>NUCLEOTIDE SEQUENCE [LARGE SCALE GENOMIC DNA]</scope>
    <source>
        <strain evidence="2 3">WHSC-8</strain>
    </source>
</reference>
<evidence type="ECO:0000313" key="2">
    <source>
        <dbReference type="EMBL" id="AJP72875.1"/>
    </source>
</evidence>
<reference evidence="2 3" key="1">
    <citation type="journal article" date="2015" name="Int. J. Syst. Evol. Microbiol.">
        <title>Sphingomonas hengshuiensis sp. nov., isolated from lake wetland.</title>
        <authorList>
            <person name="Wei S."/>
            <person name="Wang T."/>
            <person name="Liu H."/>
            <person name="Zhang C."/>
            <person name="Guo J."/>
            <person name="Wang Q."/>
            <person name="Liang K."/>
            <person name="Zhang Z."/>
        </authorList>
    </citation>
    <scope>NUCLEOTIDE SEQUENCE [LARGE SCALE GENOMIC DNA]</scope>
    <source>
        <strain evidence="2 3">WHSC-8</strain>
    </source>
</reference>
<dbReference type="KEGG" id="sphi:TS85_15410"/>
<evidence type="ECO:0000256" key="1">
    <source>
        <dbReference type="SAM" id="Phobius"/>
    </source>
</evidence>
<dbReference type="Proteomes" id="UP000032300">
    <property type="component" value="Chromosome"/>
</dbReference>
<evidence type="ECO:0000313" key="3">
    <source>
        <dbReference type="Proteomes" id="UP000032300"/>
    </source>
</evidence>
<dbReference type="EMBL" id="CP010836">
    <property type="protein sequence ID" value="AJP72875.1"/>
    <property type="molecule type" value="Genomic_DNA"/>
</dbReference>
<keyword evidence="1" id="KW-1133">Transmembrane helix</keyword>
<organism evidence="2 3">
    <name type="scientific">Sphingomonas hengshuiensis</name>
    <dbReference type="NCBI Taxonomy" id="1609977"/>
    <lineage>
        <taxon>Bacteria</taxon>
        <taxon>Pseudomonadati</taxon>
        <taxon>Pseudomonadota</taxon>
        <taxon>Alphaproteobacteria</taxon>
        <taxon>Sphingomonadales</taxon>
        <taxon>Sphingomonadaceae</taxon>
        <taxon>Sphingomonas</taxon>
    </lineage>
</organism>
<dbReference type="AlphaFoldDB" id="A0A7U4LFW5"/>
<keyword evidence="1" id="KW-0472">Membrane</keyword>
<keyword evidence="1" id="KW-0812">Transmembrane</keyword>
<feature type="transmembrane region" description="Helical" evidence="1">
    <location>
        <begin position="42"/>
        <end position="70"/>
    </location>
</feature>